<dbReference type="InterPro" id="IPR012318">
    <property type="entry name" value="HTH_CRP"/>
</dbReference>
<dbReference type="CDD" id="cd00038">
    <property type="entry name" value="CAP_ED"/>
    <property type="match status" value="1"/>
</dbReference>
<keyword evidence="7" id="KW-1185">Reference proteome</keyword>
<comment type="caution">
    <text evidence="6">The sequence shown here is derived from an EMBL/GenBank/DDBJ whole genome shotgun (WGS) entry which is preliminary data.</text>
</comment>
<dbReference type="PANTHER" id="PTHR24567:SF68">
    <property type="entry name" value="DNA-BINDING TRANSCRIPTIONAL DUAL REGULATOR CRP"/>
    <property type="match status" value="1"/>
</dbReference>
<dbReference type="Proteomes" id="UP000236327">
    <property type="component" value="Unassembled WGS sequence"/>
</dbReference>
<feature type="domain" description="Cyclic nucleotide-binding" evidence="4">
    <location>
        <begin position="11"/>
        <end position="78"/>
    </location>
</feature>
<reference evidence="6 7" key="1">
    <citation type="submission" date="2016-05" db="EMBL/GenBank/DDBJ databases">
        <title>Complete genome sequence of Novosphingobium guangzhouense SA925(T).</title>
        <authorList>
            <person name="Sha S."/>
        </authorList>
    </citation>
    <scope>NUCLEOTIDE SEQUENCE [LARGE SCALE GENOMIC DNA]</scope>
    <source>
        <strain evidence="6 7">SA925</strain>
    </source>
</reference>
<gene>
    <name evidence="6" type="ORF">A8V01_24405</name>
</gene>
<keyword evidence="3" id="KW-0804">Transcription</keyword>
<keyword evidence="2" id="KW-0238">DNA-binding</keyword>
<dbReference type="SUPFAM" id="SSF51206">
    <property type="entry name" value="cAMP-binding domain-like"/>
    <property type="match status" value="1"/>
</dbReference>
<evidence type="ECO:0008006" key="8">
    <source>
        <dbReference type="Google" id="ProtNLM"/>
    </source>
</evidence>
<dbReference type="InterPro" id="IPR000595">
    <property type="entry name" value="cNMP-bd_dom"/>
</dbReference>
<dbReference type="Pfam" id="PF13545">
    <property type="entry name" value="HTH_Crp_2"/>
    <property type="match status" value="1"/>
</dbReference>
<evidence type="ECO:0000313" key="6">
    <source>
        <dbReference type="EMBL" id="PNU03228.1"/>
    </source>
</evidence>
<feature type="domain" description="HTH crp-type" evidence="5">
    <location>
        <begin position="145"/>
        <end position="219"/>
    </location>
</feature>
<dbReference type="Pfam" id="PF00027">
    <property type="entry name" value="cNMP_binding"/>
    <property type="match status" value="1"/>
</dbReference>
<dbReference type="EMBL" id="LYMM01000055">
    <property type="protein sequence ID" value="PNU03228.1"/>
    <property type="molecule type" value="Genomic_DNA"/>
</dbReference>
<evidence type="ECO:0000259" key="5">
    <source>
        <dbReference type="PROSITE" id="PS51063"/>
    </source>
</evidence>
<proteinExistence type="predicted"/>
<dbReference type="InterPro" id="IPR036390">
    <property type="entry name" value="WH_DNA-bd_sf"/>
</dbReference>
<dbReference type="InterPro" id="IPR014710">
    <property type="entry name" value="RmlC-like_jellyroll"/>
</dbReference>
<name>A0A2K2FWT6_9SPHN</name>
<dbReference type="PRINTS" id="PR00034">
    <property type="entry name" value="HTHCRP"/>
</dbReference>
<dbReference type="Gene3D" id="2.60.120.10">
    <property type="entry name" value="Jelly Rolls"/>
    <property type="match status" value="1"/>
</dbReference>
<evidence type="ECO:0000256" key="2">
    <source>
        <dbReference type="ARBA" id="ARBA00023125"/>
    </source>
</evidence>
<dbReference type="InterPro" id="IPR018490">
    <property type="entry name" value="cNMP-bd_dom_sf"/>
</dbReference>
<evidence type="ECO:0000256" key="1">
    <source>
        <dbReference type="ARBA" id="ARBA00023015"/>
    </source>
</evidence>
<sequence>MDNPLTRKLSSFTDFSEEDTRRLNDLCRNTDSYISGSDLIMEGDRPDSVFFLLEGWAYRYKFLPDGNRQIVAYLIPGDLCDIHIFILKQMDHSIGLLSDAKVAAIPKVDMLEILDSHPRIAQALLWATLVDEAVLREWIVNMGQRDAFSKLAHLFCEMCFRMRQVGLVHANQFDLPLTQEQLGDTVGLTKVHVNRVLQRMRRESLISLSGKTLVIHDIERLEKIGEFDSTYLHLERRPSLSSQSNY</sequence>
<dbReference type="PANTHER" id="PTHR24567">
    <property type="entry name" value="CRP FAMILY TRANSCRIPTIONAL REGULATORY PROTEIN"/>
    <property type="match status" value="1"/>
</dbReference>
<protein>
    <recommendedName>
        <fullName evidence="8">Crp/Fnr family transcriptional regulator</fullName>
    </recommendedName>
</protein>
<dbReference type="SMART" id="SM00100">
    <property type="entry name" value="cNMP"/>
    <property type="match status" value="1"/>
</dbReference>
<evidence type="ECO:0000313" key="7">
    <source>
        <dbReference type="Proteomes" id="UP000236327"/>
    </source>
</evidence>
<dbReference type="InterPro" id="IPR050397">
    <property type="entry name" value="Env_Response_Regulators"/>
</dbReference>
<dbReference type="Gene3D" id="1.10.10.10">
    <property type="entry name" value="Winged helix-like DNA-binding domain superfamily/Winged helix DNA-binding domain"/>
    <property type="match status" value="1"/>
</dbReference>
<dbReference type="OrthoDB" id="6155297at2"/>
<evidence type="ECO:0000259" key="4">
    <source>
        <dbReference type="PROSITE" id="PS50042"/>
    </source>
</evidence>
<evidence type="ECO:0000256" key="3">
    <source>
        <dbReference type="ARBA" id="ARBA00023163"/>
    </source>
</evidence>
<dbReference type="SMART" id="SM00419">
    <property type="entry name" value="HTH_CRP"/>
    <property type="match status" value="1"/>
</dbReference>
<dbReference type="GO" id="GO:0003700">
    <property type="term" value="F:DNA-binding transcription factor activity"/>
    <property type="evidence" value="ECO:0007669"/>
    <property type="project" value="TreeGrafter"/>
</dbReference>
<accession>A0A2K2FWT6</accession>
<dbReference type="SUPFAM" id="SSF46785">
    <property type="entry name" value="Winged helix' DNA-binding domain"/>
    <property type="match status" value="1"/>
</dbReference>
<dbReference type="InterPro" id="IPR036388">
    <property type="entry name" value="WH-like_DNA-bd_sf"/>
</dbReference>
<dbReference type="GO" id="GO:0005829">
    <property type="term" value="C:cytosol"/>
    <property type="evidence" value="ECO:0007669"/>
    <property type="project" value="TreeGrafter"/>
</dbReference>
<keyword evidence="1" id="KW-0805">Transcription regulation</keyword>
<dbReference type="AlphaFoldDB" id="A0A2K2FWT6"/>
<dbReference type="GO" id="GO:0003677">
    <property type="term" value="F:DNA binding"/>
    <property type="evidence" value="ECO:0007669"/>
    <property type="project" value="UniProtKB-KW"/>
</dbReference>
<dbReference type="PROSITE" id="PS51063">
    <property type="entry name" value="HTH_CRP_2"/>
    <property type="match status" value="1"/>
</dbReference>
<dbReference type="PROSITE" id="PS50042">
    <property type="entry name" value="CNMP_BINDING_3"/>
    <property type="match status" value="1"/>
</dbReference>
<organism evidence="6 7">
    <name type="scientific">Novosphingobium guangzhouense</name>
    <dbReference type="NCBI Taxonomy" id="1850347"/>
    <lineage>
        <taxon>Bacteria</taxon>
        <taxon>Pseudomonadati</taxon>
        <taxon>Pseudomonadota</taxon>
        <taxon>Alphaproteobacteria</taxon>
        <taxon>Sphingomonadales</taxon>
        <taxon>Sphingomonadaceae</taxon>
        <taxon>Novosphingobium</taxon>
    </lineage>
</organism>